<dbReference type="InterPro" id="IPR001251">
    <property type="entry name" value="CRAL-TRIO_dom"/>
</dbReference>
<dbReference type="Pfam" id="PF00650">
    <property type="entry name" value="CRAL_TRIO"/>
    <property type="match status" value="1"/>
</dbReference>
<organism evidence="2 3">
    <name type="scientific">Stegodyphus mimosarum</name>
    <name type="common">African social velvet spider</name>
    <dbReference type="NCBI Taxonomy" id="407821"/>
    <lineage>
        <taxon>Eukaryota</taxon>
        <taxon>Metazoa</taxon>
        <taxon>Ecdysozoa</taxon>
        <taxon>Arthropoda</taxon>
        <taxon>Chelicerata</taxon>
        <taxon>Arachnida</taxon>
        <taxon>Araneae</taxon>
        <taxon>Araneomorphae</taxon>
        <taxon>Entelegynae</taxon>
        <taxon>Eresoidea</taxon>
        <taxon>Eresidae</taxon>
        <taxon>Stegodyphus</taxon>
    </lineage>
</organism>
<name>A0A087TBT8_STEMI</name>
<dbReference type="OMA" id="RTDSKGF"/>
<reference evidence="2 3" key="1">
    <citation type="submission" date="2013-11" db="EMBL/GenBank/DDBJ databases">
        <title>Genome sequencing of Stegodyphus mimosarum.</title>
        <authorList>
            <person name="Bechsgaard J."/>
        </authorList>
    </citation>
    <scope>NUCLEOTIDE SEQUENCE [LARGE SCALE GENOMIC DNA]</scope>
</reference>
<dbReference type="InterPro" id="IPR036865">
    <property type="entry name" value="CRAL-TRIO_dom_sf"/>
</dbReference>
<evidence type="ECO:0000313" key="3">
    <source>
        <dbReference type="Proteomes" id="UP000054359"/>
    </source>
</evidence>
<feature type="domain" description="CRAL-TRIO" evidence="1">
    <location>
        <begin position="16"/>
        <end position="92"/>
    </location>
</feature>
<dbReference type="OrthoDB" id="1434354at2759"/>
<dbReference type="Proteomes" id="UP000054359">
    <property type="component" value="Unassembled WGS sequence"/>
</dbReference>
<accession>A0A087TBT8</accession>
<dbReference type="AlphaFoldDB" id="A0A087TBT8"/>
<gene>
    <name evidence="2" type="ORF">X975_04339</name>
</gene>
<evidence type="ECO:0000259" key="1">
    <source>
        <dbReference type="Pfam" id="PF00650"/>
    </source>
</evidence>
<protein>
    <recommendedName>
        <fullName evidence="1">CRAL-TRIO domain-containing protein</fullName>
    </recommendedName>
</protein>
<dbReference type="SUPFAM" id="SSF52087">
    <property type="entry name" value="CRAL/TRIO domain"/>
    <property type="match status" value="1"/>
</dbReference>
<feature type="non-terminal residue" evidence="2">
    <location>
        <position position="93"/>
    </location>
</feature>
<sequence length="93" mass="10771">MGRGDNTGFVKSVDGLSLCTYLSYMLQLDILEARKKSERIGREINEVTYIFDMEGFLIQDYLNKSVLETSLDLGRLIQDYYPEIWSNIFFVNG</sequence>
<evidence type="ECO:0000313" key="2">
    <source>
        <dbReference type="EMBL" id="KFM62577.1"/>
    </source>
</evidence>
<keyword evidence="3" id="KW-1185">Reference proteome</keyword>
<dbReference type="EMBL" id="KK114501">
    <property type="protein sequence ID" value="KFM62577.1"/>
    <property type="molecule type" value="Genomic_DNA"/>
</dbReference>
<dbReference type="Gene3D" id="3.40.525.10">
    <property type="entry name" value="CRAL-TRIO lipid binding domain"/>
    <property type="match status" value="1"/>
</dbReference>
<proteinExistence type="predicted"/>